<keyword evidence="2" id="KW-1185">Reference proteome</keyword>
<protein>
    <submittedName>
        <fullName evidence="1">Uncharacterized protein</fullName>
    </submittedName>
</protein>
<gene>
    <name evidence="1" type="ORF">GMRT_15166</name>
</gene>
<evidence type="ECO:0000313" key="1">
    <source>
        <dbReference type="EMBL" id="TNJ28102.1"/>
    </source>
</evidence>
<accession>A0A4Z1SQH1</accession>
<proteinExistence type="predicted"/>
<comment type="caution">
    <text evidence="1">The sequence shown here is derived from an EMBL/GenBank/DDBJ whole genome shotgun (WGS) entry which is preliminary data.</text>
</comment>
<name>A0A4Z1SQH1_GIAMU</name>
<dbReference type="VEuPathDB" id="GiardiaDB:GMRT_15166"/>
<reference evidence="1 2" key="1">
    <citation type="submission" date="2019-05" db="EMBL/GenBank/DDBJ databases">
        <title>The compact genome of Giardia muris reveals important steps in the evolution of intestinal protozoan parasites.</title>
        <authorList>
            <person name="Xu F."/>
            <person name="Jimenez-Gonzalez A."/>
            <person name="Einarsson E."/>
            <person name="Astvaldsson A."/>
            <person name="Peirasmaki D."/>
            <person name="Eckmann L."/>
            <person name="Andersson J.O."/>
            <person name="Svard S.G."/>
            <person name="Jerlstrom-Hultqvist J."/>
        </authorList>
    </citation>
    <scope>NUCLEOTIDE SEQUENCE [LARGE SCALE GENOMIC DNA]</scope>
    <source>
        <strain evidence="1 2">Roberts-Thomson</strain>
    </source>
</reference>
<evidence type="ECO:0000313" key="2">
    <source>
        <dbReference type="Proteomes" id="UP000315496"/>
    </source>
</evidence>
<dbReference type="EMBL" id="VDLU01000002">
    <property type="protein sequence ID" value="TNJ28102.1"/>
    <property type="molecule type" value="Genomic_DNA"/>
</dbReference>
<organism evidence="1 2">
    <name type="scientific">Giardia muris</name>
    <dbReference type="NCBI Taxonomy" id="5742"/>
    <lineage>
        <taxon>Eukaryota</taxon>
        <taxon>Metamonada</taxon>
        <taxon>Diplomonadida</taxon>
        <taxon>Hexamitidae</taxon>
        <taxon>Giardiinae</taxon>
        <taxon>Giardia</taxon>
    </lineage>
</organism>
<dbReference type="Proteomes" id="UP000315496">
    <property type="component" value="Chromosome 2"/>
</dbReference>
<sequence>MASDTFERALTSADVIGVEEEGVSLVLQIISLNDMVETRIPFTVDLLSGLIPHCARCNMAGQIQLLNELRKRTDEENIQLLLEKILSFQPPETHILYLTPLLLLFADNGKEVTKSISRLGEFVLETVRALFKRSETSIPTMSWALRAIIAHCTAAEANPSGSMNRFFFLLFASVLEGVSFNIHTLEYVLDNKEEQQTLSRLIKEANMQYSQFFTEKIAAVMSMGLIMADEAFYRFEYCFLRSFQGLICGTSTPAGPYISHIYTRLSNVVDNLRAWNRRFKRTQDRIPSASQHAFTQTIAEAYRMLGTESTLQLFVEYKQLRYCYWILFSLNLIYVLAESSAQNDESIKDIGVDTLLTCYNETLMELQKLYAQGEIPILLSSNDKTDIRTFLQTCIHVADRLGIVPKAHEYSVLAAGLTVLLNLQIQFEGDTKEIATLLSDVFQQECGDVTSLCIAGLLVCFTKKGSVSYKLLQEVYNIGCDGLLPFLFKLSPSLCITSQHFELAQAVLQTAPESGVSFIEALYTPPLCWRWYLREYVASDTGKEDFSFTLKDFSLWVSHASTSYLSLHREMPRITPLFISSLCQYLYKTTSPIIDQLVTLKDLIIKLISLGPLMSLVYAICSISKLVLNGADVPQEDEFYDYCKDSVVSLGLCIGWTLLTAGHLDDPIAVEQSLSEEVRGLVKDMTKASNTCALIYHWSSILAKESVEMQPTDVESLVAICMGVKTTLETERPLSLCPILAYMVSYWLSPTASTYTKMLSLWTASFYSCDFQFDISSSIFIVHKELNSLLEVDGLGYPETRCMANIFLLAVMCNATHGDSVIDLANTMATTPSTKKETFSTPKKQQTQARHPSSLVTEGLQLLINLSLELVTHPSTTWSTQLNTFLSDAITEDYIEHLHELLPKSFKTCSVSDAISLLFNLLFIRWTTQMPAVDLIDSQLNDSPDTLLLLIRYVLQNSAQQGLLVTIMYVNCLLGVLWQRYSVKYLLSKLTQPLVNSFLGFWTLVTQLYHLLTEYIHMPYVHLIQFAEVCFDSLGTTMNTQKRLSQLQTVWVTDNADELLSPFDFFSAFLAFREGQETVYSKSYGSSLPSSPIRGSVRPTAKTPVTLQTIYHDLMKLTPQNTLVGLLQKYTLPTHPETIEVCFEALFEFSRQHFLPYLFQTVGATEPVRYSSVSHLLSSPSTARTITNELAKITTQIMANRSELPNALPKSILAQISAFEQCTAFLCGHMSSLTRTVANTMEIPETWSRLEPQNGPDNFLDALVTHQEQEYYKTMLLRLRDRFDTLPLSSLATSSIHEEDTKGSKQHTSLLSAIHVLMPQLDAFQEEIETLVVYTFLGDQTICNRTEVQSLLSQKSNEYEEGQSEILSEPPPVMVAKEILKQPVSMDSLLIPNSLDQLTSIHTQLCNALRHAMPLELLNIVVPSTGQTGTQLCNVLEQFLQIHYNLISLMILHSNQHGTGLRGYLEERIKLFTQAITNYCLGAYRRVHPCLYDTRSRGNGYQVDFYVFNSNYLLTMFRCIRFHHQQLVCLLLAEKVFFSEALNAYCVTVELSQQALMPLLGYWLALAHNLMGNRMAVRTLRYIQDYRSLVTMEGRFAKDLVLRVSETPTMVQETHMVRFMTSLGYSYRTIRMLLRVLKDIGFNKQASEAFFKNELKLLGEARATVVDNTHLSLVVLLCYENECLPLDLQNSLVDYDGLDNMMTRRGTSTTIPGLNHFSLQQLETVSLYSCQGCTLGPTTRMSLTQLLGRMTALRNHNYMYEAIKTVQCTGCKMDSVPHALIQYRSMRLLPPNKSLHGLLISNYSNLRGSAECINFAFCTRALQLHLQGITTRLSRTYHVAKPTIFLPTHSFILSRGAILSCVDTFTFRKDKYVYKEQIPPGDIDLNNEYTLNSLAFWIVLLRLFLSRFENTIQLSRVTEDLSQDLSTRSFSPLNLYTTSQRMVSAAQTATARDAIIFTQKMSQLADDMCSTKQEGVEAGSIQETSSRSDSFLPYGTQTSPFFLWVQSVEHEGAYVLVCKRFATVCALLFATKETVFRAIAHHDLPAYILPDDSYQRNSKLLLTIERCNAVLSAELPELKAAIIRLYVEQRFSYWTDADTAIIDQVLAALKLGSITL</sequence>